<proteinExistence type="predicted"/>
<dbReference type="SMART" id="SM00267">
    <property type="entry name" value="GGDEF"/>
    <property type="match status" value="1"/>
</dbReference>
<dbReference type="Gene3D" id="3.30.70.270">
    <property type="match status" value="1"/>
</dbReference>
<feature type="domain" description="GGDEF" evidence="3">
    <location>
        <begin position="322"/>
        <end position="449"/>
    </location>
</feature>
<dbReference type="Pfam" id="PF00990">
    <property type="entry name" value="GGDEF"/>
    <property type="match status" value="1"/>
</dbReference>
<evidence type="ECO:0000313" key="5">
    <source>
        <dbReference type="Proteomes" id="UP001501757"/>
    </source>
</evidence>
<dbReference type="InterPro" id="IPR000160">
    <property type="entry name" value="GGDEF_dom"/>
</dbReference>
<keyword evidence="2" id="KW-0812">Transmembrane</keyword>
<dbReference type="EC" id="2.7.7.65" evidence="1"/>
<evidence type="ECO:0000259" key="3">
    <source>
        <dbReference type="PROSITE" id="PS50887"/>
    </source>
</evidence>
<dbReference type="InterPro" id="IPR050469">
    <property type="entry name" value="Diguanylate_Cyclase"/>
</dbReference>
<gene>
    <name evidence="4" type="ORF">GCM10009092_30090</name>
</gene>
<dbReference type="CDD" id="cd01949">
    <property type="entry name" value="GGDEF"/>
    <property type="match status" value="1"/>
</dbReference>
<keyword evidence="2" id="KW-0472">Membrane</keyword>
<comment type="caution">
    <text evidence="4">The sequence shown here is derived from an EMBL/GenBank/DDBJ whole genome shotgun (WGS) entry which is preliminary data.</text>
</comment>
<accession>A0ABP3HBI8</accession>
<keyword evidence="5" id="KW-1185">Reference proteome</keyword>
<dbReference type="PANTHER" id="PTHR45138:SF5">
    <property type="entry name" value="BIFUNCTIONAL PERIPLASMIC SUBSTRATE BINDING PROTEIN_CYTOPLASMIC DIGUANYLATE CYCLASE"/>
    <property type="match status" value="1"/>
</dbReference>
<dbReference type="NCBIfam" id="TIGR00254">
    <property type="entry name" value="GGDEF"/>
    <property type="match status" value="1"/>
</dbReference>
<feature type="transmembrane region" description="Helical" evidence="2">
    <location>
        <begin position="13"/>
        <end position="33"/>
    </location>
</feature>
<name>A0ABP3HBI8_9ALTE</name>
<reference evidence="5" key="1">
    <citation type="journal article" date="2019" name="Int. J. Syst. Evol. Microbiol.">
        <title>The Global Catalogue of Microorganisms (GCM) 10K type strain sequencing project: providing services to taxonomists for standard genome sequencing and annotation.</title>
        <authorList>
            <consortium name="The Broad Institute Genomics Platform"/>
            <consortium name="The Broad Institute Genome Sequencing Center for Infectious Disease"/>
            <person name="Wu L."/>
            <person name="Ma J."/>
        </authorList>
    </citation>
    <scope>NUCLEOTIDE SEQUENCE [LARGE SCALE GENOMIC DNA]</scope>
    <source>
        <strain evidence="5">JCM 13378</strain>
    </source>
</reference>
<organism evidence="4 5">
    <name type="scientific">Bowmanella denitrificans</name>
    <dbReference type="NCBI Taxonomy" id="366582"/>
    <lineage>
        <taxon>Bacteria</taxon>
        <taxon>Pseudomonadati</taxon>
        <taxon>Pseudomonadota</taxon>
        <taxon>Gammaproteobacteria</taxon>
        <taxon>Alteromonadales</taxon>
        <taxon>Alteromonadaceae</taxon>
        <taxon>Bowmanella</taxon>
    </lineage>
</organism>
<dbReference type="EMBL" id="BAAAEI010000017">
    <property type="protein sequence ID" value="GAA0363654.1"/>
    <property type="molecule type" value="Genomic_DNA"/>
</dbReference>
<dbReference type="PANTHER" id="PTHR45138">
    <property type="entry name" value="REGULATORY COMPONENTS OF SENSORY TRANSDUCTION SYSTEM"/>
    <property type="match status" value="1"/>
</dbReference>
<dbReference type="RefSeq" id="WP_343846020.1">
    <property type="nucleotide sequence ID" value="NZ_BAAAEI010000017.1"/>
</dbReference>
<evidence type="ECO:0000256" key="1">
    <source>
        <dbReference type="ARBA" id="ARBA00012528"/>
    </source>
</evidence>
<evidence type="ECO:0000256" key="2">
    <source>
        <dbReference type="SAM" id="Phobius"/>
    </source>
</evidence>
<keyword evidence="2" id="KW-1133">Transmembrane helix</keyword>
<evidence type="ECO:0000313" key="4">
    <source>
        <dbReference type="EMBL" id="GAA0363654.1"/>
    </source>
</evidence>
<dbReference type="InterPro" id="IPR029787">
    <property type="entry name" value="Nucleotide_cyclase"/>
</dbReference>
<protein>
    <recommendedName>
        <fullName evidence="1">diguanylate cyclase</fullName>
        <ecNumber evidence="1">2.7.7.65</ecNumber>
    </recommendedName>
</protein>
<dbReference type="PROSITE" id="PS50887">
    <property type="entry name" value="GGDEF"/>
    <property type="match status" value="1"/>
</dbReference>
<sequence>MLDWLNASLTRKIGGLSTMLLSFLLVVILYSVVKLQVINDEMREVAEIDIPLSETMAEIEMLQLRQHLLMEQIGQTQTSATNMRPDQVNQYSQQLSVQIDKAIEVIRTALDNGTVQEKVTEHQSVLASLQALHQHRDKFTQGYSRWLEAHIDQRLIHWQQLQDLDTQLDDEAAGLLLAMEQLTLEIAAYAEKHEREFMWVNSTLGVSALAIGIYLTLYIIQSFRRRIGHIQHQIGDFQQSLQQQNTMSLSSDVTSTGQDELAELETDIKTLMDSLSKEMHNRVAVEKRLIELATLDRLTGAFNRHKWEEQISEELALADRGAPLSLLLLDVDHFKSINDGFGHDMGDQVLKSLVTSLRQRLRSTDMLFRIGGEEFAILLRQHDRQAATLVAEQLRMHIEQIALPDLPQFTASIGASTYRSGDNAQSLMKRADQALYEAKQGGRNRVMAG</sequence>
<dbReference type="InterPro" id="IPR043128">
    <property type="entry name" value="Rev_trsase/Diguanyl_cyclase"/>
</dbReference>
<feature type="transmembrane region" description="Helical" evidence="2">
    <location>
        <begin position="199"/>
        <end position="220"/>
    </location>
</feature>
<dbReference type="Proteomes" id="UP001501757">
    <property type="component" value="Unassembled WGS sequence"/>
</dbReference>
<dbReference type="SUPFAM" id="SSF55073">
    <property type="entry name" value="Nucleotide cyclase"/>
    <property type="match status" value="1"/>
</dbReference>